<keyword evidence="2" id="KW-0548">Nucleotidyltransferase</keyword>
<dbReference type="SUPFAM" id="SSF56672">
    <property type="entry name" value="DNA/RNA polymerases"/>
    <property type="match status" value="1"/>
</dbReference>
<dbReference type="InterPro" id="IPR043502">
    <property type="entry name" value="DNA/RNA_pol_sf"/>
</dbReference>
<feature type="domain" description="Reverse transcriptase RNase H-like" evidence="7">
    <location>
        <begin position="216"/>
        <end position="321"/>
    </location>
</feature>
<protein>
    <recommendedName>
        <fullName evidence="7">Reverse transcriptase RNase H-like domain-containing protein</fullName>
    </recommendedName>
</protein>
<dbReference type="GO" id="GO:0016787">
    <property type="term" value="F:hydrolase activity"/>
    <property type="evidence" value="ECO:0007669"/>
    <property type="project" value="UniProtKB-KW"/>
</dbReference>
<dbReference type="PANTHER" id="PTHR37984">
    <property type="entry name" value="PROTEIN CBG26694"/>
    <property type="match status" value="1"/>
</dbReference>
<dbReference type="EMBL" id="AVOT02005176">
    <property type="protein sequence ID" value="MBW0478409.1"/>
    <property type="molecule type" value="Genomic_DNA"/>
</dbReference>
<accession>A0A9Q3C4P6</accession>
<reference evidence="8" key="1">
    <citation type="submission" date="2021-03" db="EMBL/GenBank/DDBJ databases">
        <title>Draft genome sequence of rust myrtle Austropuccinia psidii MF-1, a brazilian biotype.</title>
        <authorList>
            <person name="Quecine M.C."/>
            <person name="Pachon D.M.R."/>
            <person name="Bonatelli M.L."/>
            <person name="Correr F.H."/>
            <person name="Franceschini L.M."/>
            <person name="Leite T.F."/>
            <person name="Margarido G.R.A."/>
            <person name="Almeida C.A."/>
            <person name="Ferrarezi J.A."/>
            <person name="Labate C.A."/>
        </authorList>
    </citation>
    <scope>NUCLEOTIDE SEQUENCE</scope>
    <source>
        <strain evidence="8">MF-1</strain>
    </source>
</reference>
<dbReference type="GO" id="GO:0004519">
    <property type="term" value="F:endonuclease activity"/>
    <property type="evidence" value="ECO:0007669"/>
    <property type="project" value="UniProtKB-KW"/>
</dbReference>
<keyword evidence="5" id="KW-0378">Hydrolase</keyword>
<dbReference type="GO" id="GO:0003964">
    <property type="term" value="F:RNA-directed DNA polymerase activity"/>
    <property type="evidence" value="ECO:0007669"/>
    <property type="project" value="UniProtKB-KW"/>
</dbReference>
<evidence type="ECO:0000256" key="6">
    <source>
        <dbReference type="ARBA" id="ARBA00022918"/>
    </source>
</evidence>
<sequence>MYGIDLHNNKDRYFTIGDNKHKKFAFLPFKEQITVNKVSPESVLSALSYDHKEAFASDKEPLVAIVGHEVEIILDIERPNPLLLRRPANPSTPKSIKTLKICIKELLDLGVIRKVGHIEEVGITTPIIVAWHNGKYRMVGDFGALNTYTVPYRYPIPKIQIALTQISQAVYISTMDALKGFNQNVVPPRAGKYLNIIVPCGTILDHCSTPTNARSKLPFKLYIDASGDELGAALHQSILKITNPFEGPICLISRKIKLTEAKYGESQMKCLCLVWALEKLNYFLEGCAFEGIIDFTAVKSLFNIKDPNRHILRWQIAIQEYRGNINIVHKDGNIHKNADGMSRWPLPNNIDNPAYMPE</sequence>
<evidence type="ECO:0000259" key="7">
    <source>
        <dbReference type="Pfam" id="PF17917"/>
    </source>
</evidence>
<keyword evidence="4" id="KW-0255">Endonuclease</keyword>
<organism evidence="8 9">
    <name type="scientific">Austropuccinia psidii MF-1</name>
    <dbReference type="NCBI Taxonomy" id="1389203"/>
    <lineage>
        <taxon>Eukaryota</taxon>
        <taxon>Fungi</taxon>
        <taxon>Dikarya</taxon>
        <taxon>Basidiomycota</taxon>
        <taxon>Pucciniomycotina</taxon>
        <taxon>Pucciniomycetes</taxon>
        <taxon>Pucciniales</taxon>
        <taxon>Sphaerophragmiaceae</taxon>
        <taxon>Austropuccinia</taxon>
    </lineage>
</organism>
<dbReference type="OrthoDB" id="5920460at2759"/>
<dbReference type="Gene3D" id="3.10.10.10">
    <property type="entry name" value="HIV Type 1 Reverse Transcriptase, subunit A, domain 1"/>
    <property type="match status" value="1"/>
</dbReference>
<gene>
    <name evidence="8" type="ORF">O181_018124</name>
</gene>
<evidence type="ECO:0000256" key="3">
    <source>
        <dbReference type="ARBA" id="ARBA00022722"/>
    </source>
</evidence>
<keyword evidence="9" id="KW-1185">Reference proteome</keyword>
<evidence type="ECO:0000256" key="2">
    <source>
        <dbReference type="ARBA" id="ARBA00022695"/>
    </source>
</evidence>
<evidence type="ECO:0000313" key="8">
    <source>
        <dbReference type="EMBL" id="MBW0478409.1"/>
    </source>
</evidence>
<keyword evidence="6" id="KW-0695">RNA-directed DNA polymerase</keyword>
<proteinExistence type="predicted"/>
<keyword evidence="1" id="KW-0808">Transferase</keyword>
<evidence type="ECO:0000256" key="4">
    <source>
        <dbReference type="ARBA" id="ARBA00022759"/>
    </source>
</evidence>
<dbReference type="InterPro" id="IPR050951">
    <property type="entry name" value="Retrovirus_Pol_polyprotein"/>
</dbReference>
<evidence type="ECO:0000256" key="5">
    <source>
        <dbReference type="ARBA" id="ARBA00022801"/>
    </source>
</evidence>
<dbReference type="Pfam" id="PF17917">
    <property type="entry name" value="RT_RNaseH"/>
    <property type="match status" value="1"/>
</dbReference>
<keyword evidence="3" id="KW-0540">Nuclease</keyword>
<dbReference type="Proteomes" id="UP000765509">
    <property type="component" value="Unassembled WGS sequence"/>
</dbReference>
<comment type="caution">
    <text evidence="8">The sequence shown here is derived from an EMBL/GenBank/DDBJ whole genome shotgun (WGS) entry which is preliminary data.</text>
</comment>
<evidence type="ECO:0000313" key="9">
    <source>
        <dbReference type="Proteomes" id="UP000765509"/>
    </source>
</evidence>
<dbReference type="Gene3D" id="3.30.70.270">
    <property type="match status" value="1"/>
</dbReference>
<dbReference type="AlphaFoldDB" id="A0A9Q3C4P6"/>
<dbReference type="InterPro" id="IPR041373">
    <property type="entry name" value="RT_RNaseH"/>
</dbReference>
<name>A0A9Q3C4P6_9BASI</name>
<evidence type="ECO:0000256" key="1">
    <source>
        <dbReference type="ARBA" id="ARBA00022679"/>
    </source>
</evidence>
<dbReference type="PANTHER" id="PTHR37984:SF5">
    <property type="entry name" value="PROTEIN NYNRIN-LIKE"/>
    <property type="match status" value="1"/>
</dbReference>
<dbReference type="InterPro" id="IPR043128">
    <property type="entry name" value="Rev_trsase/Diguanyl_cyclase"/>
</dbReference>